<dbReference type="Proteomes" id="UP001341840">
    <property type="component" value="Unassembled WGS sequence"/>
</dbReference>
<gene>
    <name evidence="1" type="ORF">PIB30_020900</name>
</gene>
<accession>A0ABU6Y7L9</accession>
<comment type="caution">
    <text evidence="1">The sequence shown here is derived from an EMBL/GenBank/DDBJ whole genome shotgun (WGS) entry which is preliminary data.</text>
</comment>
<evidence type="ECO:0000313" key="2">
    <source>
        <dbReference type="Proteomes" id="UP001341840"/>
    </source>
</evidence>
<keyword evidence="2" id="KW-1185">Reference proteome</keyword>
<protein>
    <submittedName>
        <fullName evidence="1">Uncharacterized protein</fullName>
    </submittedName>
</protein>
<proteinExistence type="predicted"/>
<dbReference type="EMBL" id="JASCZI010241723">
    <property type="protein sequence ID" value="MED6205770.1"/>
    <property type="molecule type" value="Genomic_DNA"/>
</dbReference>
<sequence>MAARAHDVVAALTIKGSFAILNFPHLAPTTPSPPIKNTYWILEPRMKIVKEILGLGDDGGDKIDDDWGGLEDGGERLMMEQVVVRMAKLRECWILHSSRLQHNPSHA</sequence>
<evidence type="ECO:0000313" key="1">
    <source>
        <dbReference type="EMBL" id="MED6205770.1"/>
    </source>
</evidence>
<name>A0ABU6Y7L9_9FABA</name>
<reference evidence="1 2" key="1">
    <citation type="journal article" date="2023" name="Plants (Basel)">
        <title>Bridging the Gap: Combining Genomics and Transcriptomics Approaches to Understand Stylosanthes scabra, an Orphan Legume from the Brazilian Caatinga.</title>
        <authorList>
            <person name="Ferreira-Neto J.R.C."/>
            <person name="da Silva M.D."/>
            <person name="Binneck E."/>
            <person name="de Melo N.F."/>
            <person name="da Silva R.H."/>
            <person name="de Melo A.L.T.M."/>
            <person name="Pandolfi V."/>
            <person name="Bustamante F.O."/>
            <person name="Brasileiro-Vidal A.C."/>
            <person name="Benko-Iseppon A.M."/>
        </authorList>
    </citation>
    <scope>NUCLEOTIDE SEQUENCE [LARGE SCALE GENOMIC DNA]</scope>
    <source>
        <tissue evidence="1">Leaves</tissue>
    </source>
</reference>
<organism evidence="1 2">
    <name type="scientific">Stylosanthes scabra</name>
    <dbReference type="NCBI Taxonomy" id="79078"/>
    <lineage>
        <taxon>Eukaryota</taxon>
        <taxon>Viridiplantae</taxon>
        <taxon>Streptophyta</taxon>
        <taxon>Embryophyta</taxon>
        <taxon>Tracheophyta</taxon>
        <taxon>Spermatophyta</taxon>
        <taxon>Magnoliopsida</taxon>
        <taxon>eudicotyledons</taxon>
        <taxon>Gunneridae</taxon>
        <taxon>Pentapetalae</taxon>
        <taxon>rosids</taxon>
        <taxon>fabids</taxon>
        <taxon>Fabales</taxon>
        <taxon>Fabaceae</taxon>
        <taxon>Papilionoideae</taxon>
        <taxon>50 kb inversion clade</taxon>
        <taxon>dalbergioids sensu lato</taxon>
        <taxon>Dalbergieae</taxon>
        <taxon>Pterocarpus clade</taxon>
        <taxon>Stylosanthes</taxon>
    </lineage>
</organism>